<sequence>MEQQSEMDTTMRKIRLQLARWFYELEADESVLFLMPWREKAHKDISSDDVAIFYLLGRTSLRMNEYWSALSFFRLCGLVPTKLKFQRQVARTMLALQTLGSASNGSNASDGN</sequence>
<name>A0AAV0ULM9_9STRA</name>
<proteinExistence type="predicted"/>
<evidence type="ECO:0000313" key="2">
    <source>
        <dbReference type="Proteomes" id="UP001162029"/>
    </source>
</evidence>
<dbReference type="Proteomes" id="UP001162029">
    <property type="component" value="Unassembled WGS sequence"/>
</dbReference>
<dbReference type="AlphaFoldDB" id="A0AAV0ULM9"/>
<comment type="caution">
    <text evidence="1">The sequence shown here is derived from an EMBL/GenBank/DDBJ whole genome shotgun (WGS) entry which is preliminary data.</text>
</comment>
<evidence type="ECO:0000313" key="1">
    <source>
        <dbReference type="EMBL" id="CAI5737750.1"/>
    </source>
</evidence>
<reference evidence="1" key="1">
    <citation type="submission" date="2022-12" db="EMBL/GenBank/DDBJ databases">
        <authorList>
            <person name="Webb A."/>
        </authorList>
    </citation>
    <scope>NUCLEOTIDE SEQUENCE</scope>
    <source>
        <strain evidence="1">Pd1</strain>
    </source>
</reference>
<keyword evidence="2" id="KW-1185">Reference proteome</keyword>
<accession>A0AAV0ULM9</accession>
<protein>
    <submittedName>
        <fullName evidence="1">Uncharacterized protein</fullName>
    </submittedName>
</protein>
<organism evidence="1 2">
    <name type="scientific">Peronospora destructor</name>
    <dbReference type="NCBI Taxonomy" id="86335"/>
    <lineage>
        <taxon>Eukaryota</taxon>
        <taxon>Sar</taxon>
        <taxon>Stramenopiles</taxon>
        <taxon>Oomycota</taxon>
        <taxon>Peronosporomycetes</taxon>
        <taxon>Peronosporales</taxon>
        <taxon>Peronosporaceae</taxon>
        <taxon>Peronospora</taxon>
    </lineage>
</organism>
<gene>
    <name evidence="1" type="ORF">PDE001_LOCUS6698</name>
</gene>
<dbReference type="EMBL" id="CANTFM010001292">
    <property type="protein sequence ID" value="CAI5737750.1"/>
    <property type="molecule type" value="Genomic_DNA"/>
</dbReference>